<comment type="caution">
    <text evidence="2">The sequence shown here is derived from an EMBL/GenBank/DDBJ whole genome shotgun (WGS) entry which is preliminary data.</text>
</comment>
<proteinExistence type="predicted"/>
<evidence type="ECO:0000256" key="1">
    <source>
        <dbReference type="SAM" id="MobiDB-lite"/>
    </source>
</evidence>
<sequence length="284" mass="32647">MSEQSHSQATSSDWEPVRHASDNNSEGLSSGKPIVTDGNPDSPLRIVVRCLSHKIPGRRCDRTATMANIICRYHFQRDMDWEKEHITSLGFKEIDGKKVRFLLECGTVLPNTKVEDVPIIAFKWNGEKLVPRDVDTRTRDFLWKLPFKHKPPVQTPQKSKTMEQMREGMDDAGWNRYMGEVVLRKLQYKKKPSTVDRSWAKEHPDLFYDVMQQYTAQQRWHKLELPPSQKQWVEAQKDRGDPSTLVALVDVVLDNMGNEIDGEQSALCSEATGTKREERGGILQ</sequence>
<dbReference type="AlphaFoldDB" id="A0AAJ0FG09"/>
<evidence type="ECO:0000313" key="3">
    <source>
        <dbReference type="Proteomes" id="UP001244011"/>
    </source>
</evidence>
<dbReference type="RefSeq" id="XP_060278136.1">
    <property type="nucleotide sequence ID" value="XM_060425071.1"/>
</dbReference>
<dbReference type="Proteomes" id="UP001244011">
    <property type="component" value="Unassembled WGS sequence"/>
</dbReference>
<reference evidence="2" key="1">
    <citation type="submission" date="2023-06" db="EMBL/GenBank/DDBJ databases">
        <title>Genome-scale phylogeny and comparative genomics of the fungal order Sordariales.</title>
        <authorList>
            <consortium name="Lawrence Berkeley National Laboratory"/>
            <person name="Hensen N."/>
            <person name="Bonometti L."/>
            <person name="Westerberg I."/>
            <person name="Brannstrom I.O."/>
            <person name="Guillou S."/>
            <person name="Cros-Aarteil S."/>
            <person name="Calhoun S."/>
            <person name="Haridas S."/>
            <person name="Kuo A."/>
            <person name="Mondo S."/>
            <person name="Pangilinan J."/>
            <person name="Riley R."/>
            <person name="Labutti K."/>
            <person name="Andreopoulos B."/>
            <person name="Lipzen A."/>
            <person name="Chen C."/>
            <person name="Yanf M."/>
            <person name="Daum C."/>
            <person name="Ng V."/>
            <person name="Clum A."/>
            <person name="Steindorff A."/>
            <person name="Ohm R."/>
            <person name="Martin F."/>
            <person name="Silar P."/>
            <person name="Natvig D."/>
            <person name="Lalanne C."/>
            <person name="Gautier V."/>
            <person name="Ament-Velasquez S.L."/>
            <person name="Kruys A."/>
            <person name="Hutchinson M.I."/>
            <person name="Powell A.J."/>
            <person name="Barry K."/>
            <person name="Miller A.N."/>
            <person name="Grigoriev I.V."/>
            <person name="Debuchy R."/>
            <person name="Gladieux P."/>
            <person name="Thoren M.H."/>
            <person name="Johannesson H."/>
        </authorList>
    </citation>
    <scope>NUCLEOTIDE SEQUENCE</scope>
    <source>
        <strain evidence="2">8032-3</strain>
    </source>
</reference>
<keyword evidence="3" id="KW-1185">Reference proteome</keyword>
<accession>A0AAJ0FG09</accession>
<feature type="compositionally biased region" description="Basic and acidic residues" evidence="1">
    <location>
        <begin position="273"/>
        <end position="284"/>
    </location>
</feature>
<evidence type="ECO:0000313" key="2">
    <source>
        <dbReference type="EMBL" id="KAK1761923.1"/>
    </source>
</evidence>
<organism evidence="2 3">
    <name type="scientific">Phialemonium atrogriseum</name>
    <dbReference type="NCBI Taxonomy" id="1093897"/>
    <lineage>
        <taxon>Eukaryota</taxon>
        <taxon>Fungi</taxon>
        <taxon>Dikarya</taxon>
        <taxon>Ascomycota</taxon>
        <taxon>Pezizomycotina</taxon>
        <taxon>Sordariomycetes</taxon>
        <taxon>Sordariomycetidae</taxon>
        <taxon>Cephalothecales</taxon>
        <taxon>Cephalothecaceae</taxon>
        <taxon>Phialemonium</taxon>
    </lineage>
</organism>
<protein>
    <submittedName>
        <fullName evidence="2">Uncharacterized protein</fullName>
    </submittedName>
</protein>
<gene>
    <name evidence="2" type="ORF">QBC33DRAFT_462517</name>
</gene>
<dbReference type="EMBL" id="MU839047">
    <property type="protein sequence ID" value="KAK1761923.1"/>
    <property type="molecule type" value="Genomic_DNA"/>
</dbReference>
<feature type="compositionally biased region" description="Polar residues" evidence="1">
    <location>
        <begin position="1"/>
        <end position="13"/>
    </location>
</feature>
<dbReference type="GeneID" id="85308258"/>
<feature type="region of interest" description="Disordered" evidence="1">
    <location>
        <begin position="1"/>
        <end position="40"/>
    </location>
</feature>
<name>A0AAJ0FG09_9PEZI</name>
<feature type="region of interest" description="Disordered" evidence="1">
    <location>
        <begin position="264"/>
        <end position="284"/>
    </location>
</feature>